<feature type="domain" description="DUF8094" evidence="3">
    <location>
        <begin position="326"/>
        <end position="622"/>
    </location>
</feature>
<evidence type="ECO:0000313" key="4">
    <source>
        <dbReference type="EMBL" id="GGH39320.1"/>
    </source>
</evidence>
<name>A0A917MKZ4_9MICO</name>
<keyword evidence="2" id="KW-0472">Membrane</keyword>
<feature type="compositionally biased region" description="Acidic residues" evidence="1">
    <location>
        <begin position="244"/>
        <end position="254"/>
    </location>
</feature>
<gene>
    <name evidence="4" type="ORF">GCM10010921_10460</name>
</gene>
<feature type="transmembrane region" description="Helical" evidence="2">
    <location>
        <begin position="280"/>
        <end position="302"/>
    </location>
</feature>
<feature type="region of interest" description="Disordered" evidence="1">
    <location>
        <begin position="201"/>
        <end position="273"/>
    </location>
</feature>
<comment type="caution">
    <text evidence="4">The sequence shown here is derived from an EMBL/GenBank/DDBJ whole genome shotgun (WGS) entry which is preliminary data.</text>
</comment>
<keyword evidence="5" id="KW-1185">Reference proteome</keyword>
<evidence type="ECO:0000256" key="2">
    <source>
        <dbReference type="SAM" id="Phobius"/>
    </source>
</evidence>
<dbReference type="InterPro" id="IPR058407">
    <property type="entry name" value="DUF8094"/>
</dbReference>
<keyword evidence="2" id="KW-1133">Transmembrane helix</keyword>
<dbReference type="Proteomes" id="UP000657592">
    <property type="component" value="Unassembled WGS sequence"/>
</dbReference>
<keyword evidence="2" id="KW-0812">Transmembrane</keyword>
<dbReference type="Pfam" id="PF26366">
    <property type="entry name" value="DUF8094"/>
    <property type="match status" value="1"/>
</dbReference>
<evidence type="ECO:0000256" key="1">
    <source>
        <dbReference type="SAM" id="MobiDB-lite"/>
    </source>
</evidence>
<protein>
    <recommendedName>
        <fullName evidence="3">DUF8094 domain-containing protein</fullName>
    </recommendedName>
</protein>
<feature type="region of interest" description="Disordered" evidence="1">
    <location>
        <begin position="304"/>
        <end position="323"/>
    </location>
</feature>
<reference evidence="4" key="1">
    <citation type="journal article" date="2014" name="Int. J. Syst. Evol. Microbiol.">
        <title>Complete genome sequence of Corynebacterium casei LMG S-19264T (=DSM 44701T), isolated from a smear-ripened cheese.</title>
        <authorList>
            <consortium name="US DOE Joint Genome Institute (JGI-PGF)"/>
            <person name="Walter F."/>
            <person name="Albersmeier A."/>
            <person name="Kalinowski J."/>
            <person name="Ruckert C."/>
        </authorList>
    </citation>
    <scope>NUCLEOTIDE SEQUENCE</scope>
    <source>
        <strain evidence="4">CGMCC 1.15794</strain>
    </source>
</reference>
<dbReference type="EMBL" id="BMJY01000003">
    <property type="protein sequence ID" value="GGH39320.1"/>
    <property type="molecule type" value="Genomic_DNA"/>
</dbReference>
<sequence length="630" mass="66713">MRFVWAVVAFVIAAALIGAGIAQRTVFLGPDTATLEVEADASQPYTLIDSEVFRSHTGTQTLEIAGSERIYAAYGRTDDMRAWLSDAPYNHVTVDDEGNVGSTVVQPEGGEDFPGRDPEGSDLWLQEYSAESELTTRLQLPEGVSMLIASDGTQPAPADVSIVWPISNATPWAGPLIVAGALMLLLGLVLYVLGVRHLRRSRGPRRKGPAVPPTEPVALPAGRRRGPAVGPAEDRKQLTGPEGSDADSQDEPAPETDGPSSSGDSRASGGRGLRRRGGRALVAVPVFALSAALLAGCSPDVWPELGGTPSPSPTPTVVAPENQQPPALTDAQAERILASISETVAQADEARDAELAATRLEGIALEMREVNYRIRGEVEDHPGPQPIPAGSLEILLPQAFDEWPRSAMVIVEADGEESAPPSILMLTQADPWSNYRATTIASMEAAVEIPDLAPSWLGAALVPPDSSFLALPPNEVAAAYADVLAHGEQSEFADLFDLSGDSFRVAAEQRRADTLAHFNETGQETGSIEFHQRPGPTEPVALATLGSGAIVAVTVDEIETVRPLEEDAVIKLDADPAISTLTGETSTPTGVETTYTDQLYFAVPAQGSTERIRLLGYSSGLRDARILEEE</sequence>
<evidence type="ECO:0000259" key="3">
    <source>
        <dbReference type="Pfam" id="PF26366"/>
    </source>
</evidence>
<proteinExistence type="predicted"/>
<evidence type="ECO:0000313" key="5">
    <source>
        <dbReference type="Proteomes" id="UP000657592"/>
    </source>
</evidence>
<reference evidence="4" key="2">
    <citation type="submission" date="2020-09" db="EMBL/GenBank/DDBJ databases">
        <authorList>
            <person name="Sun Q."/>
            <person name="Zhou Y."/>
        </authorList>
    </citation>
    <scope>NUCLEOTIDE SEQUENCE</scope>
    <source>
        <strain evidence="4">CGMCC 1.15794</strain>
    </source>
</reference>
<dbReference type="RefSeq" id="WP_188755205.1">
    <property type="nucleotide sequence ID" value="NZ_BMJY01000003.1"/>
</dbReference>
<accession>A0A917MKZ4</accession>
<feature type="transmembrane region" description="Helical" evidence="2">
    <location>
        <begin position="172"/>
        <end position="193"/>
    </location>
</feature>
<organism evidence="4 5">
    <name type="scientific">Microbacterium album</name>
    <dbReference type="NCBI Taxonomy" id="2053191"/>
    <lineage>
        <taxon>Bacteria</taxon>
        <taxon>Bacillati</taxon>
        <taxon>Actinomycetota</taxon>
        <taxon>Actinomycetes</taxon>
        <taxon>Micrococcales</taxon>
        <taxon>Microbacteriaceae</taxon>
        <taxon>Microbacterium</taxon>
    </lineage>
</organism>
<dbReference type="AlphaFoldDB" id="A0A917MKZ4"/>